<keyword evidence="3" id="KW-1185">Reference proteome</keyword>
<feature type="transmembrane region" description="Helical" evidence="1">
    <location>
        <begin position="195"/>
        <end position="215"/>
    </location>
</feature>
<feature type="transmembrane region" description="Helical" evidence="1">
    <location>
        <begin position="74"/>
        <end position="92"/>
    </location>
</feature>
<feature type="transmembrane region" description="Helical" evidence="1">
    <location>
        <begin position="35"/>
        <end position="54"/>
    </location>
</feature>
<keyword evidence="1" id="KW-0472">Membrane</keyword>
<dbReference type="EMBL" id="WJHE01000917">
    <property type="protein sequence ID" value="MST34255.1"/>
    <property type="molecule type" value="Genomic_DNA"/>
</dbReference>
<keyword evidence="1" id="KW-0812">Transmembrane</keyword>
<comment type="caution">
    <text evidence="2">The sequence shown here is derived from an EMBL/GenBank/DDBJ whole genome shotgun (WGS) entry which is preliminary data.</text>
</comment>
<accession>A0ABW9QWM3</accession>
<keyword evidence="1" id="KW-1133">Transmembrane helix</keyword>
<evidence type="ECO:0000313" key="2">
    <source>
        <dbReference type="EMBL" id="MST34255.1"/>
    </source>
</evidence>
<protein>
    <submittedName>
        <fullName evidence="2">Uncharacterized protein</fullName>
    </submittedName>
</protein>
<evidence type="ECO:0000313" key="3">
    <source>
        <dbReference type="Proteomes" id="UP000437736"/>
    </source>
</evidence>
<name>A0ABW9QWM3_9ACTN</name>
<dbReference type="InterPro" id="IPR013833">
    <property type="entry name" value="Cyt_c_oxidase_su3_a-hlx"/>
</dbReference>
<dbReference type="InterPro" id="IPR035973">
    <property type="entry name" value="Cyt_c_oxidase_su3-like_sf"/>
</dbReference>
<feature type="transmembrane region" description="Helical" evidence="1">
    <location>
        <begin position="104"/>
        <end position="124"/>
    </location>
</feature>
<gene>
    <name evidence="2" type="ORF">GHK86_16195</name>
</gene>
<dbReference type="Gene3D" id="1.20.120.80">
    <property type="entry name" value="Cytochrome c oxidase, subunit III, four-helix bundle"/>
    <property type="match status" value="1"/>
</dbReference>
<proteinExistence type="predicted"/>
<feature type="transmembrane region" description="Helical" evidence="1">
    <location>
        <begin position="136"/>
        <end position="159"/>
    </location>
</feature>
<dbReference type="SUPFAM" id="SSF81452">
    <property type="entry name" value="Cytochrome c oxidase subunit III-like"/>
    <property type="match status" value="1"/>
</dbReference>
<organism evidence="2 3">
    <name type="scientific">Acidiferrimicrobium australe</name>
    <dbReference type="NCBI Taxonomy" id="2664430"/>
    <lineage>
        <taxon>Bacteria</taxon>
        <taxon>Bacillati</taxon>
        <taxon>Actinomycetota</taxon>
        <taxon>Acidimicrobiia</taxon>
        <taxon>Acidimicrobiales</taxon>
        <taxon>Acidimicrobiaceae</taxon>
        <taxon>Acidiferrimicrobium</taxon>
    </lineage>
</organism>
<reference evidence="2 3" key="1">
    <citation type="submission" date="2019-11" db="EMBL/GenBank/DDBJ databases">
        <title>Acidiferrimicrobium australis gen. nov., sp. nov., an acidophilic and obligately heterotrophic, member of the Actinobacteria that catalyses dissimilatory oxido- reduction of iron isolated from metal-rich acidic water in Chile.</title>
        <authorList>
            <person name="Gonzalez D."/>
            <person name="Huber K."/>
            <person name="Hedrich S."/>
            <person name="Rojas-Villalobos C."/>
            <person name="Quatrini R."/>
            <person name="Dinamarca M.A."/>
            <person name="Schwarz A."/>
            <person name="Canales C."/>
            <person name="Nancucheo I."/>
        </authorList>
    </citation>
    <scope>NUCLEOTIDE SEQUENCE [LARGE SCALE GENOMIC DNA]</scope>
    <source>
        <strain evidence="2 3">USS-CCA1</strain>
    </source>
</reference>
<sequence>MQPILPQPEASIAPFDDEEYEEQCLVSSFWTASRLLVIVGIFLFGTFVFAYFYLRALNSSHAWRVHHQHPSMIIGTMVAVCVVLAALVHYVGARRLQIGSLWDWQVSSLVSLIVTAIAAGLQVWEMTRLPFSPASSGYTSVFVAWMPVYILFIIGQWFWLEILLARSVRAPEAVLAETEEGVLIVSRFGANVEGFVLFSEFMVVSAIAIWILFYVL</sequence>
<evidence type="ECO:0000256" key="1">
    <source>
        <dbReference type="SAM" id="Phobius"/>
    </source>
</evidence>
<dbReference type="Proteomes" id="UP000437736">
    <property type="component" value="Unassembled WGS sequence"/>
</dbReference>